<evidence type="ECO:0000256" key="5">
    <source>
        <dbReference type="ARBA" id="ARBA00022777"/>
    </source>
</evidence>
<keyword evidence="5 10" id="KW-0418">Kinase</keyword>
<dbReference type="GO" id="GO:0005524">
    <property type="term" value="F:ATP binding"/>
    <property type="evidence" value="ECO:0007669"/>
    <property type="project" value="UniProtKB-UniRule"/>
</dbReference>
<dbReference type="Proteomes" id="UP000319557">
    <property type="component" value="Chromosome"/>
</dbReference>
<dbReference type="AlphaFoldDB" id="A0A517LYS9"/>
<evidence type="ECO:0000256" key="2">
    <source>
        <dbReference type="ARBA" id="ARBA00022527"/>
    </source>
</evidence>
<organism evidence="10 11">
    <name type="scientific">Rosistilla ulvae</name>
    <dbReference type="NCBI Taxonomy" id="1930277"/>
    <lineage>
        <taxon>Bacteria</taxon>
        <taxon>Pseudomonadati</taxon>
        <taxon>Planctomycetota</taxon>
        <taxon>Planctomycetia</taxon>
        <taxon>Pirellulales</taxon>
        <taxon>Pirellulaceae</taxon>
        <taxon>Rosistilla</taxon>
    </lineage>
</organism>
<reference evidence="10 11" key="1">
    <citation type="submission" date="2019-02" db="EMBL/GenBank/DDBJ databases">
        <title>Deep-cultivation of Planctomycetes and their phenomic and genomic characterization uncovers novel biology.</title>
        <authorList>
            <person name="Wiegand S."/>
            <person name="Jogler M."/>
            <person name="Boedeker C."/>
            <person name="Pinto D."/>
            <person name="Vollmers J."/>
            <person name="Rivas-Marin E."/>
            <person name="Kohn T."/>
            <person name="Peeters S.H."/>
            <person name="Heuer A."/>
            <person name="Rast P."/>
            <person name="Oberbeckmann S."/>
            <person name="Bunk B."/>
            <person name="Jeske O."/>
            <person name="Meyerdierks A."/>
            <person name="Storesund J.E."/>
            <person name="Kallscheuer N."/>
            <person name="Luecker S."/>
            <person name="Lage O.M."/>
            <person name="Pohl T."/>
            <person name="Merkel B.J."/>
            <person name="Hornburger P."/>
            <person name="Mueller R.-W."/>
            <person name="Bruemmer F."/>
            <person name="Labrenz M."/>
            <person name="Spormann A.M."/>
            <person name="Op den Camp H."/>
            <person name="Overmann J."/>
            <person name="Amann R."/>
            <person name="Jetten M.S.M."/>
            <person name="Mascher T."/>
            <person name="Medema M.H."/>
            <person name="Devos D.P."/>
            <person name="Kaster A.-K."/>
            <person name="Ovreas L."/>
            <person name="Rohde M."/>
            <person name="Galperin M.Y."/>
            <person name="Jogler C."/>
        </authorList>
    </citation>
    <scope>NUCLEOTIDE SEQUENCE [LARGE SCALE GENOMIC DNA]</scope>
    <source>
        <strain evidence="10 11">EC9</strain>
    </source>
</reference>
<evidence type="ECO:0000259" key="9">
    <source>
        <dbReference type="PROSITE" id="PS50011"/>
    </source>
</evidence>
<proteinExistence type="predicted"/>
<dbReference type="CDD" id="cd14014">
    <property type="entry name" value="STKc_PknB_like"/>
    <property type="match status" value="1"/>
</dbReference>
<dbReference type="OrthoDB" id="221884at2"/>
<dbReference type="GO" id="GO:0004674">
    <property type="term" value="F:protein serine/threonine kinase activity"/>
    <property type="evidence" value="ECO:0007669"/>
    <property type="project" value="UniProtKB-KW"/>
</dbReference>
<keyword evidence="11" id="KW-1185">Reference proteome</keyword>
<dbReference type="SMART" id="SM00220">
    <property type="entry name" value="S_TKc"/>
    <property type="match status" value="1"/>
</dbReference>
<dbReference type="InterPro" id="IPR017441">
    <property type="entry name" value="Protein_kinase_ATP_BS"/>
</dbReference>
<dbReference type="Pfam" id="PF00069">
    <property type="entry name" value="Pkinase"/>
    <property type="match status" value="1"/>
</dbReference>
<dbReference type="InterPro" id="IPR011042">
    <property type="entry name" value="6-blade_b-propeller_TolB-like"/>
</dbReference>
<feature type="binding site" evidence="7">
    <location>
        <position position="152"/>
    </location>
    <ligand>
        <name>ATP</name>
        <dbReference type="ChEBI" id="CHEBI:30616"/>
    </ligand>
</feature>
<accession>A0A517LYS9</accession>
<dbReference type="Gene3D" id="1.10.510.10">
    <property type="entry name" value="Transferase(Phosphotransferase) domain 1"/>
    <property type="match status" value="1"/>
</dbReference>
<dbReference type="PROSITE" id="PS00108">
    <property type="entry name" value="PROTEIN_KINASE_ST"/>
    <property type="match status" value="1"/>
</dbReference>
<evidence type="ECO:0000256" key="8">
    <source>
        <dbReference type="SAM" id="MobiDB-lite"/>
    </source>
</evidence>
<keyword evidence="3 10" id="KW-0808">Transferase</keyword>
<dbReference type="KEGG" id="ruv:EC9_19620"/>
<evidence type="ECO:0000256" key="3">
    <source>
        <dbReference type="ARBA" id="ARBA00022679"/>
    </source>
</evidence>
<dbReference type="InterPro" id="IPR008271">
    <property type="entry name" value="Ser/Thr_kinase_AS"/>
</dbReference>
<dbReference type="RefSeq" id="WP_145344372.1">
    <property type="nucleotide sequence ID" value="NZ_CP036261.1"/>
</dbReference>
<protein>
    <recommendedName>
        <fullName evidence="1">non-specific serine/threonine protein kinase</fullName>
        <ecNumber evidence="1">2.7.11.1</ecNumber>
    </recommendedName>
</protein>
<dbReference type="EMBL" id="CP036261">
    <property type="protein sequence ID" value="QDS87780.1"/>
    <property type="molecule type" value="Genomic_DNA"/>
</dbReference>
<keyword evidence="2" id="KW-0723">Serine/threonine-protein kinase</keyword>
<keyword evidence="6 7" id="KW-0067">ATP-binding</keyword>
<feature type="domain" description="Protein kinase" evidence="9">
    <location>
        <begin position="123"/>
        <end position="380"/>
    </location>
</feature>
<keyword evidence="4 7" id="KW-0547">Nucleotide-binding</keyword>
<gene>
    <name evidence="10" type="primary">pknB_8</name>
    <name evidence="10" type="ORF">EC9_19620</name>
</gene>
<name>A0A517LYS9_9BACT</name>
<dbReference type="InterPro" id="IPR011659">
    <property type="entry name" value="WD40"/>
</dbReference>
<feature type="region of interest" description="Disordered" evidence="8">
    <location>
        <begin position="63"/>
        <end position="98"/>
    </location>
</feature>
<dbReference type="PROSITE" id="PS00107">
    <property type="entry name" value="PROTEIN_KINASE_ATP"/>
    <property type="match status" value="1"/>
</dbReference>
<dbReference type="InterPro" id="IPR000719">
    <property type="entry name" value="Prot_kinase_dom"/>
</dbReference>
<dbReference type="FunFam" id="1.10.510.10:FF:000021">
    <property type="entry name" value="Serine/threonine protein kinase"/>
    <property type="match status" value="1"/>
</dbReference>
<evidence type="ECO:0000313" key="10">
    <source>
        <dbReference type="EMBL" id="QDS87780.1"/>
    </source>
</evidence>
<dbReference type="Gene3D" id="3.30.200.20">
    <property type="entry name" value="Phosphorylase Kinase, domain 1"/>
    <property type="match status" value="1"/>
</dbReference>
<evidence type="ECO:0000256" key="4">
    <source>
        <dbReference type="ARBA" id="ARBA00022741"/>
    </source>
</evidence>
<evidence type="ECO:0000256" key="6">
    <source>
        <dbReference type="ARBA" id="ARBA00022840"/>
    </source>
</evidence>
<evidence type="ECO:0000313" key="11">
    <source>
        <dbReference type="Proteomes" id="UP000319557"/>
    </source>
</evidence>
<dbReference type="SUPFAM" id="SSF56112">
    <property type="entry name" value="Protein kinase-like (PK-like)"/>
    <property type="match status" value="1"/>
</dbReference>
<evidence type="ECO:0000256" key="7">
    <source>
        <dbReference type="PROSITE-ProRule" id="PRU10141"/>
    </source>
</evidence>
<sequence>MCCSERELFISALEIDSPDARRALLERLCSDDQHLRARVESLLTTHEQGSQFLQMPALEQLASRGGGSTERALLGPSDSTRREEWDEAGAGDRANGREPLDDSLLSYLEPAENADSLGRLKHYELLEIVGRGAFGTVFRAFDVKLERVVAIKVIAIELAVVPAARKRFLREARNAAAIRHENVVAIHAVEEAPVPHLVMEYVSGVTLQQQIEQQGPMELSDVLKFGKQIANGLAAAHAEQLVHRDVKPSNILLESGPGGRVKLTDFGLARANDDASITRSGMIAGTPMYMAPEQAFGKKLDHRADLFCLGSVLYKMLAGRPPFRAPTILAVMKRVADDTPQPLDEIVPGTPDWIQAIVERLHAKDPNDRFDSAAEVSELLDVCEKQWQQGLIPEVPRSKPTPTKTRLMVQRLGSGKLASVAAALLLIFGVAIAELTGGSRLVQSTTTWFRGTGMLAVQSDDPAMSIYLDGKLARGPGNASEAKEVAVGEYQVSAFSAGKQIASKTVLVTRGGHVAVEFAPAAVDSTANSVPKSPPRSAPVSALAARLLERFTSPDYQWTEPVNLGPEINSRGEDSQPTLTADGLCMFFCSSRKATPDLWEATRDDVNAPFTSARLTDYQHATGAFIINGAGISSDGLTVVGAARPVKELDLYTMHRAARDQPWEPPTTLGPEINEPRKFDLYARLSPSSLSLIFTTARRHHQLGGYEIWMAHRDRIDAPWQAPQHMGDQVNSNRIEASPQLLDDGQTLLFTRGGKEEGRERQVFRLHLAVLNNHGDYDVYPIDSPVENAFWLLADGETMIFSAEREDGLGDLDLWQTRRVLKNAKTSVVSLSPGNVGK</sequence>
<evidence type="ECO:0000256" key="1">
    <source>
        <dbReference type="ARBA" id="ARBA00012513"/>
    </source>
</evidence>
<dbReference type="PANTHER" id="PTHR43289:SF6">
    <property type="entry name" value="SERINE_THREONINE-PROTEIN KINASE NEKL-3"/>
    <property type="match status" value="1"/>
</dbReference>
<dbReference type="PROSITE" id="PS50011">
    <property type="entry name" value="PROTEIN_KINASE_DOM"/>
    <property type="match status" value="1"/>
</dbReference>
<dbReference type="Gene3D" id="2.120.10.30">
    <property type="entry name" value="TolB, C-terminal domain"/>
    <property type="match status" value="1"/>
</dbReference>
<dbReference type="Pfam" id="PF07676">
    <property type="entry name" value="PD40"/>
    <property type="match status" value="1"/>
</dbReference>
<dbReference type="InterPro" id="IPR011009">
    <property type="entry name" value="Kinase-like_dom_sf"/>
</dbReference>
<dbReference type="PANTHER" id="PTHR43289">
    <property type="entry name" value="MITOGEN-ACTIVATED PROTEIN KINASE KINASE KINASE 20-RELATED"/>
    <property type="match status" value="1"/>
</dbReference>
<dbReference type="EC" id="2.7.11.1" evidence="1"/>